<dbReference type="Proteomes" id="UP000230069">
    <property type="component" value="Unassembled WGS sequence"/>
</dbReference>
<keyword evidence="2" id="KW-1185">Reference proteome</keyword>
<dbReference type="PANTHER" id="PTHR36704:SF1">
    <property type="entry name" value="OS06G0239700 PROTEIN"/>
    <property type="match status" value="1"/>
</dbReference>
<reference evidence="1 2" key="1">
    <citation type="submission" date="2017-09" db="EMBL/GenBank/DDBJ databases">
        <title>WGS assembly of Aquilegia coerulea Goldsmith.</title>
        <authorList>
            <person name="Hodges S."/>
            <person name="Kramer E."/>
            <person name="Nordborg M."/>
            <person name="Tomkins J."/>
            <person name="Borevitz J."/>
            <person name="Derieg N."/>
            <person name="Yan J."/>
            <person name="Mihaltcheva S."/>
            <person name="Hayes R.D."/>
            <person name="Rokhsar D."/>
        </authorList>
    </citation>
    <scope>NUCLEOTIDE SEQUENCE [LARGE SCALE GENOMIC DNA]</scope>
    <source>
        <strain evidence="2">cv. Goldsmith</strain>
    </source>
</reference>
<gene>
    <name evidence="1" type="ORF">AQUCO_01200030v1</name>
</gene>
<evidence type="ECO:0000313" key="1">
    <source>
        <dbReference type="EMBL" id="PIA50565.1"/>
    </source>
</evidence>
<dbReference type="PANTHER" id="PTHR36704">
    <property type="entry name" value="PROTEIN, PUTATIVE-RELATED"/>
    <property type="match status" value="1"/>
</dbReference>
<accession>A0A2G5E473</accession>
<dbReference type="FunCoup" id="A0A2G5E473">
    <property type="interactions" value="1617"/>
</dbReference>
<sequence>MSFLAGRLAATEGAYFRQESKQAVNRFIQKNPKTLPSSSSSSSHVENEEVQADILHEVLRHSLPLQSKQEHLPLDSSLSTSSKWVLRYDPNKALSSSSFSDDVRNPLRAYVSLPQVTMGPKRWQLPDGEHSFSASTANELRQDRYSHVNPEKLKAATEGLSQIGKAFFLATTIVFGGAVLAFGMAASKLELRNLITNLIDKIIIVTCHDFWQSDDIKTKGRDLVHPKFENMKEQLVPLRIWAENKSKKWHFEREEEVKDNPLIKELSKRLGAKTAN</sequence>
<organism evidence="1 2">
    <name type="scientific">Aquilegia coerulea</name>
    <name type="common">Rocky mountain columbine</name>
    <dbReference type="NCBI Taxonomy" id="218851"/>
    <lineage>
        <taxon>Eukaryota</taxon>
        <taxon>Viridiplantae</taxon>
        <taxon>Streptophyta</taxon>
        <taxon>Embryophyta</taxon>
        <taxon>Tracheophyta</taxon>
        <taxon>Spermatophyta</taxon>
        <taxon>Magnoliopsida</taxon>
        <taxon>Ranunculales</taxon>
        <taxon>Ranunculaceae</taxon>
        <taxon>Thalictroideae</taxon>
        <taxon>Aquilegia</taxon>
    </lineage>
</organism>
<name>A0A2G5E473_AQUCA</name>
<dbReference type="OrthoDB" id="1928683at2759"/>
<evidence type="ECO:0000313" key="2">
    <source>
        <dbReference type="Proteomes" id="UP000230069"/>
    </source>
</evidence>
<protein>
    <submittedName>
        <fullName evidence="1">Uncharacterized protein</fullName>
    </submittedName>
</protein>
<proteinExistence type="predicted"/>
<dbReference type="AlphaFoldDB" id="A0A2G5E473"/>
<dbReference type="InParanoid" id="A0A2G5E473"/>
<dbReference type="STRING" id="218851.A0A2G5E473"/>
<dbReference type="EMBL" id="KZ305029">
    <property type="protein sequence ID" value="PIA50565.1"/>
    <property type="molecule type" value="Genomic_DNA"/>
</dbReference>